<protein>
    <submittedName>
        <fullName evidence="14">Sensor histidine kinase YesM</fullName>
    </submittedName>
</protein>
<keyword evidence="4" id="KW-0808">Transferase</keyword>
<evidence type="ECO:0000256" key="6">
    <source>
        <dbReference type="ARBA" id="ARBA00022741"/>
    </source>
</evidence>
<dbReference type="PANTHER" id="PTHR34220:SF11">
    <property type="entry name" value="SENSOR PROTEIN KINASE HPTS"/>
    <property type="match status" value="1"/>
</dbReference>
<sequence length="592" mass="67425">MRMKTTFRSRILASYIFLIAVPLIVLGVLYYRTSLQVVREQAQRNEYEIVKKNNALMDTKLGMIEQNSQALFLDKDLFRIFSNLDPSNQAELFEADRQVSSVLGKYFTLNEDVYAYQLWTSYFTFGQSLPQGDPTQSDVYRKAKEAGGKLVWYPTYNFSSMFNQSYLQGGSLDFSHLFSATRYMDFSYLTNTTLEKMPPGAERPVLTISFKLDALKSLYEESFPEGSSYLILDSNDQVVASSDPAKITQNDKEPWLQQLQRQNSGTLRMKLDGKPVIVCFDRSAVTGWISVVWTPESALVSSLVPVIRTSSLLVAVMMGILALVLAYFMAGRITKPIKKLLSAMRSVGGGDFQTQVAYHSNDEFGILLYRFNRMNEQIRVLVTENYEIKLREQEAEIQALSMQMNPHFLYNTLNVMNWTAIENGQRELSKMLVCLSSMLHYTSRKDWGAVHLSEETAWMSNYFYIMSARFEDKFTVSYDIDPRLYEFKVPRLLFQPFVENAILHGFDQVDTGGAIAIRGWIEGDTRHFEIADNGRGMSSETVQAILYEESTSIGIKNTIARIHLTYGGEYGISISSEPGSGTRVRIRLPLHA</sequence>
<dbReference type="EMBL" id="BMHF01000002">
    <property type="protein sequence ID" value="GGA26040.1"/>
    <property type="molecule type" value="Genomic_DNA"/>
</dbReference>
<dbReference type="PANTHER" id="PTHR34220">
    <property type="entry name" value="SENSOR HISTIDINE KINASE YPDA"/>
    <property type="match status" value="1"/>
</dbReference>
<keyword evidence="8" id="KW-0067">ATP-binding</keyword>
<evidence type="ECO:0000256" key="7">
    <source>
        <dbReference type="ARBA" id="ARBA00022777"/>
    </source>
</evidence>
<dbReference type="SMART" id="SM00304">
    <property type="entry name" value="HAMP"/>
    <property type="match status" value="1"/>
</dbReference>
<comment type="caution">
    <text evidence="14">The sequence shown here is derived from an EMBL/GenBank/DDBJ whole genome shotgun (WGS) entry which is preliminary data.</text>
</comment>
<feature type="transmembrane region" description="Helical" evidence="12">
    <location>
        <begin position="312"/>
        <end position="330"/>
    </location>
</feature>
<evidence type="ECO:0000256" key="8">
    <source>
        <dbReference type="ARBA" id="ARBA00022840"/>
    </source>
</evidence>
<dbReference type="PROSITE" id="PS50885">
    <property type="entry name" value="HAMP"/>
    <property type="match status" value="1"/>
</dbReference>
<evidence type="ECO:0000256" key="4">
    <source>
        <dbReference type="ARBA" id="ARBA00022679"/>
    </source>
</evidence>
<keyword evidence="7 14" id="KW-0418">Kinase</keyword>
<proteinExistence type="predicted"/>
<dbReference type="CDD" id="cd06225">
    <property type="entry name" value="HAMP"/>
    <property type="match status" value="1"/>
</dbReference>
<dbReference type="GO" id="GO:0016301">
    <property type="term" value="F:kinase activity"/>
    <property type="evidence" value="ECO:0007669"/>
    <property type="project" value="UniProtKB-KW"/>
</dbReference>
<dbReference type="InterPro" id="IPR050640">
    <property type="entry name" value="Bact_2-comp_sensor_kinase"/>
</dbReference>
<evidence type="ECO:0000256" key="9">
    <source>
        <dbReference type="ARBA" id="ARBA00022989"/>
    </source>
</evidence>
<evidence type="ECO:0000256" key="2">
    <source>
        <dbReference type="ARBA" id="ARBA00022475"/>
    </source>
</evidence>
<evidence type="ECO:0000256" key="3">
    <source>
        <dbReference type="ARBA" id="ARBA00022553"/>
    </source>
</evidence>
<evidence type="ECO:0000256" key="12">
    <source>
        <dbReference type="SAM" id="Phobius"/>
    </source>
</evidence>
<feature type="transmembrane region" description="Helical" evidence="12">
    <location>
        <begin position="12"/>
        <end position="31"/>
    </location>
</feature>
<dbReference type="InterPro" id="IPR003594">
    <property type="entry name" value="HATPase_dom"/>
</dbReference>
<dbReference type="SMART" id="SM00387">
    <property type="entry name" value="HATPase_c"/>
    <property type="match status" value="1"/>
</dbReference>
<dbReference type="Gene3D" id="3.30.565.10">
    <property type="entry name" value="Histidine kinase-like ATPase, C-terminal domain"/>
    <property type="match status" value="1"/>
</dbReference>
<dbReference type="InterPro" id="IPR003660">
    <property type="entry name" value="HAMP_dom"/>
</dbReference>
<organism evidence="14 15">
    <name type="scientific">Paenibacillus physcomitrellae</name>
    <dbReference type="NCBI Taxonomy" id="1619311"/>
    <lineage>
        <taxon>Bacteria</taxon>
        <taxon>Bacillati</taxon>
        <taxon>Bacillota</taxon>
        <taxon>Bacilli</taxon>
        <taxon>Bacillales</taxon>
        <taxon>Paenibacillaceae</taxon>
        <taxon>Paenibacillus</taxon>
    </lineage>
</organism>
<keyword evidence="2" id="KW-1003">Cell membrane</keyword>
<keyword evidence="5 12" id="KW-0812">Transmembrane</keyword>
<evidence type="ECO:0000259" key="13">
    <source>
        <dbReference type="PROSITE" id="PS50885"/>
    </source>
</evidence>
<keyword evidence="6" id="KW-0547">Nucleotide-binding</keyword>
<dbReference type="Pfam" id="PF06580">
    <property type="entry name" value="His_kinase"/>
    <property type="match status" value="1"/>
</dbReference>
<dbReference type="Gene3D" id="6.10.340.10">
    <property type="match status" value="1"/>
</dbReference>
<dbReference type="SUPFAM" id="SSF158472">
    <property type="entry name" value="HAMP domain-like"/>
    <property type="match status" value="1"/>
</dbReference>
<dbReference type="Pfam" id="PF02518">
    <property type="entry name" value="HATPase_c"/>
    <property type="match status" value="1"/>
</dbReference>
<comment type="subcellular location">
    <subcellularLocation>
        <location evidence="1">Cell membrane</location>
        <topology evidence="1">Multi-pass membrane protein</topology>
    </subcellularLocation>
</comment>
<dbReference type="Pfam" id="PF00672">
    <property type="entry name" value="HAMP"/>
    <property type="match status" value="1"/>
</dbReference>
<dbReference type="InterPro" id="IPR010559">
    <property type="entry name" value="Sig_transdc_His_kin_internal"/>
</dbReference>
<dbReference type="Proteomes" id="UP000609323">
    <property type="component" value="Unassembled WGS sequence"/>
</dbReference>
<dbReference type="Gene3D" id="3.30.450.20">
    <property type="entry name" value="PAS domain"/>
    <property type="match status" value="1"/>
</dbReference>
<gene>
    <name evidence="14" type="primary">yesM</name>
    <name evidence="14" type="ORF">GCM10010917_08560</name>
</gene>
<keyword evidence="10" id="KW-0902">Two-component regulatory system</keyword>
<feature type="domain" description="HAMP" evidence="13">
    <location>
        <begin position="331"/>
        <end position="383"/>
    </location>
</feature>
<dbReference type="InterPro" id="IPR036890">
    <property type="entry name" value="HATPase_C_sf"/>
</dbReference>
<evidence type="ECO:0000256" key="5">
    <source>
        <dbReference type="ARBA" id="ARBA00022692"/>
    </source>
</evidence>
<keyword evidence="9 12" id="KW-1133">Transmembrane helix</keyword>
<evidence type="ECO:0000313" key="15">
    <source>
        <dbReference type="Proteomes" id="UP000609323"/>
    </source>
</evidence>
<keyword evidence="3" id="KW-0597">Phosphoprotein</keyword>
<dbReference type="SUPFAM" id="SSF55874">
    <property type="entry name" value="ATPase domain of HSP90 chaperone/DNA topoisomerase II/histidine kinase"/>
    <property type="match status" value="1"/>
</dbReference>
<evidence type="ECO:0000256" key="11">
    <source>
        <dbReference type="ARBA" id="ARBA00023136"/>
    </source>
</evidence>
<accession>A0ABQ1FRD6</accession>
<keyword evidence="11 12" id="KW-0472">Membrane</keyword>
<keyword evidence="15" id="KW-1185">Reference proteome</keyword>
<evidence type="ECO:0000256" key="1">
    <source>
        <dbReference type="ARBA" id="ARBA00004651"/>
    </source>
</evidence>
<reference evidence="15" key="1">
    <citation type="journal article" date="2019" name="Int. J. Syst. Evol. Microbiol.">
        <title>The Global Catalogue of Microorganisms (GCM) 10K type strain sequencing project: providing services to taxonomists for standard genome sequencing and annotation.</title>
        <authorList>
            <consortium name="The Broad Institute Genomics Platform"/>
            <consortium name="The Broad Institute Genome Sequencing Center for Infectious Disease"/>
            <person name="Wu L."/>
            <person name="Ma J."/>
        </authorList>
    </citation>
    <scope>NUCLEOTIDE SEQUENCE [LARGE SCALE GENOMIC DNA]</scope>
    <source>
        <strain evidence="15">CGMCC 1.15044</strain>
    </source>
</reference>
<evidence type="ECO:0000256" key="10">
    <source>
        <dbReference type="ARBA" id="ARBA00023012"/>
    </source>
</evidence>
<dbReference type="RefSeq" id="WP_229752525.1">
    <property type="nucleotide sequence ID" value="NZ_BMHF01000002.1"/>
</dbReference>
<evidence type="ECO:0000313" key="14">
    <source>
        <dbReference type="EMBL" id="GGA26040.1"/>
    </source>
</evidence>
<name>A0ABQ1FRD6_9BACL</name>